<dbReference type="InterPro" id="IPR000620">
    <property type="entry name" value="EamA_dom"/>
</dbReference>
<feature type="transmembrane region" description="Helical" evidence="3">
    <location>
        <begin position="92"/>
        <end position="111"/>
    </location>
</feature>
<accession>A0A5B8Z0M8</accession>
<feature type="domain" description="EamA" evidence="4">
    <location>
        <begin position="8"/>
        <end position="136"/>
    </location>
</feature>
<keyword evidence="6" id="KW-1185">Reference proteome</keyword>
<evidence type="ECO:0000313" key="5">
    <source>
        <dbReference type="EMBL" id="QED46321.1"/>
    </source>
</evidence>
<proteinExistence type="inferred from homology"/>
<dbReference type="AlphaFoldDB" id="A0A5B8Z0M8"/>
<gene>
    <name evidence="5" type="ORF">FSZ17_02930</name>
</gene>
<dbReference type="OrthoDB" id="3180815at2"/>
<comment type="similarity">
    <text evidence="2">Belongs to the EamA transporter family.</text>
</comment>
<evidence type="ECO:0000256" key="3">
    <source>
        <dbReference type="SAM" id="Phobius"/>
    </source>
</evidence>
<evidence type="ECO:0000313" key="6">
    <source>
        <dbReference type="Proteomes" id="UP000321555"/>
    </source>
</evidence>
<dbReference type="Gene3D" id="1.10.3730.20">
    <property type="match status" value="1"/>
</dbReference>
<comment type="subcellular location">
    <subcellularLocation>
        <location evidence="1">Endomembrane system</location>
        <topology evidence="1">Multi-pass membrane protein</topology>
    </subcellularLocation>
</comment>
<feature type="transmembrane region" description="Helical" evidence="3">
    <location>
        <begin position="68"/>
        <end position="86"/>
    </location>
</feature>
<dbReference type="InterPro" id="IPR037185">
    <property type="entry name" value="EmrE-like"/>
</dbReference>
<reference evidence="6" key="1">
    <citation type="submission" date="2019-08" db="EMBL/GenBank/DDBJ databases">
        <authorList>
            <person name="Zheng X."/>
        </authorList>
    </citation>
    <scope>NUCLEOTIDE SEQUENCE [LARGE SCALE GENOMIC DNA]</scope>
    <source>
        <strain evidence="6">FJAT-25496</strain>
    </source>
</reference>
<dbReference type="GO" id="GO:0016020">
    <property type="term" value="C:membrane"/>
    <property type="evidence" value="ECO:0007669"/>
    <property type="project" value="InterPro"/>
</dbReference>
<feature type="transmembrane region" description="Helical" evidence="3">
    <location>
        <begin position="152"/>
        <end position="170"/>
    </location>
</feature>
<dbReference type="STRING" id="1742359.GCA_001439625_04428"/>
<feature type="transmembrane region" description="Helical" evidence="3">
    <location>
        <begin position="214"/>
        <end position="232"/>
    </location>
</feature>
<feature type="transmembrane region" description="Helical" evidence="3">
    <location>
        <begin position="182"/>
        <end position="202"/>
    </location>
</feature>
<dbReference type="KEGG" id="bda:FSZ17_02930"/>
<evidence type="ECO:0000256" key="2">
    <source>
        <dbReference type="ARBA" id="ARBA00007362"/>
    </source>
</evidence>
<evidence type="ECO:0000259" key="4">
    <source>
        <dbReference type="Pfam" id="PF00892"/>
    </source>
</evidence>
<feature type="transmembrane region" description="Helical" evidence="3">
    <location>
        <begin position="268"/>
        <end position="287"/>
    </location>
</feature>
<dbReference type="RefSeq" id="WP_057775684.1">
    <property type="nucleotide sequence ID" value="NZ_CP042593.1"/>
</dbReference>
<keyword evidence="3" id="KW-0812">Transmembrane</keyword>
<keyword evidence="3" id="KW-1133">Transmembrane helix</keyword>
<dbReference type="SUPFAM" id="SSF103481">
    <property type="entry name" value="Multidrug resistance efflux transporter EmrE"/>
    <property type="match status" value="2"/>
</dbReference>
<sequence length="297" mass="32168">MNNFKYTLSIFIGACSYGVLASIVKTGLQAGHTVYELTGSQYLFGFLLLLLTIPFIKRVKISFKQAGALMMTGTALSLTGIFYGLSLDRVPASLAIVLLFQFTWLGILIEALFERKWPSKNKIISAIFLILGTIFASNLISSSGQPIQFDGLIYGLLSAITYAIFIFASGKVATGVPSIQRSIFITLGGLLILVFIAGPILFKTGIHLDGLWKYSLSMAFFGAIFPIVLFAIGTPKIDAGLATIIGSAELPAAIFAAMLILGEEISRIQMFGIALILIGISIPQLRFQKFSRSRLET</sequence>
<feature type="transmembrane region" description="Helical" evidence="3">
    <location>
        <begin position="37"/>
        <end position="56"/>
    </location>
</feature>
<evidence type="ECO:0000256" key="1">
    <source>
        <dbReference type="ARBA" id="ARBA00004127"/>
    </source>
</evidence>
<dbReference type="EMBL" id="CP042593">
    <property type="protein sequence ID" value="QED46321.1"/>
    <property type="molecule type" value="Genomic_DNA"/>
</dbReference>
<organism evidence="5 6">
    <name type="scientific">Cytobacillus dafuensis</name>
    <name type="common">Bacillus dafuensis</name>
    <dbReference type="NCBI Taxonomy" id="1742359"/>
    <lineage>
        <taxon>Bacteria</taxon>
        <taxon>Bacillati</taxon>
        <taxon>Bacillota</taxon>
        <taxon>Bacilli</taxon>
        <taxon>Bacillales</taxon>
        <taxon>Bacillaceae</taxon>
        <taxon>Cytobacillus</taxon>
    </lineage>
</organism>
<protein>
    <submittedName>
        <fullName evidence="5">EamA family transporter</fullName>
    </submittedName>
</protein>
<feature type="transmembrane region" description="Helical" evidence="3">
    <location>
        <begin position="123"/>
        <end position="140"/>
    </location>
</feature>
<feature type="transmembrane region" description="Helical" evidence="3">
    <location>
        <begin position="239"/>
        <end position="262"/>
    </location>
</feature>
<dbReference type="Proteomes" id="UP000321555">
    <property type="component" value="Chromosome"/>
</dbReference>
<feature type="domain" description="EamA" evidence="4">
    <location>
        <begin position="151"/>
        <end position="281"/>
    </location>
</feature>
<name>A0A5B8Z0M8_CYTDA</name>
<keyword evidence="3" id="KW-0472">Membrane</keyword>
<dbReference type="Pfam" id="PF00892">
    <property type="entry name" value="EamA"/>
    <property type="match status" value="2"/>
</dbReference>